<name>A0A4C1WTS5_EUMVA</name>
<dbReference type="EMBL" id="BGZK01000642">
    <property type="protein sequence ID" value="GBP54270.1"/>
    <property type="molecule type" value="Genomic_DNA"/>
</dbReference>
<proteinExistence type="predicted"/>
<reference evidence="1 2" key="1">
    <citation type="journal article" date="2019" name="Commun. Biol.">
        <title>The bagworm genome reveals a unique fibroin gene that provides high tensile strength.</title>
        <authorList>
            <person name="Kono N."/>
            <person name="Nakamura H."/>
            <person name="Ohtoshi R."/>
            <person name="Tomita M."/>
            <person name="Numata K."/>
            <person name="Arakawa K."/>
        </authorList>
    </citation>
    <scope>NUCLEOTIDE SEQUENCE [LARGE SCALE GENOMIC DNA]</scope>
</reference>
<gene>
    <name evidence="1" type="ORF">EVAR_36486_1</name>
</gene>
<keyword evidence="2" id="KW-1185">Reference proteome</keyword>
<dbReference type="AlphaFoldDB" id="A0A4C1WTS5"/>
<sequence>MASHEAWACVASRTTLRNFVSAEQWRPGRSCAPVLYYRSEYIITLGRVPAGRWRVGVSSMSRTLEEVKYFR</sequence>
<evidence type="ECO:0000313" key="1">
    <source>
        <dbReference type="EMBL" id="GBP54270.1"/>
    </source>
</evidence>
<dbReference type="Proteomes" id="UP000299102">
    <property type="component" value="Unassembled WGS sequence"/>
</dbReference>
<organism evidence="1 2">
    <name type="scientific">Eumeta variegata</name>
    <name type="common">Bagworm moth</name>
    <name type="synonym">Eumeta japonica</name>
    <dbReference type="NCBI Taxonomy" id="151549"/>
    <lineage>
        <taxon>Eukaryota</taxon>
        <taxon>Metazoa</taxon>
        <taxon>Ecdysozoa</taxon>
        <taxon>Arthropoda</taxon>
        <taxon>Hexapoda</taxon>
        <taxon>Insecta</taxon>
        <taxon>Pterygota</taxon>
        <taxon>Neoptera</taxon>
        <taxon>Endopterygota</taxon>
        <taxon>Lepidoptera</taxon>
        <taxon>Glossata</taxon>
        <taxon>Ditrysia</taxon>
        <taxon>Tineoidea</taxon>
        <taxon>Psychidae</taxon>
        <taxon>Oiketicinae</taxon>
        <taxon>Eumeta</taxon>
    </lineage>
</organism>
<evidence type="ECO:0000313" key="2">
    <source>
        <dbReference type="Proteomes" id="UP000299102"/>
    </source>
</evidence>
<comment type="caution">
    <text evidence="1">The sequence shown here is derived from an EMBL/GenBank/DDBJ whole genome shotgun (WGS) entry which is preliminary data.</text>
</comment>
<accession>A0A4C1WTS5</accession>
<protein>
    <submittedName>
        <fullName evidence="1">Uncharacterized protein</fullName>
    </submittedName>
</protein>